<evidence type="ECO:0008006" key="3">
    <source>
        <dbReference type="Google" id="ProtNLM"/>
    </source>
</evidence>
<reference evidence="1 2" key="1">
    <citation type="journal article" date="2016" name="Nat. Commun.">
        <title>Thousands of microbial genomes shed light on interconnected biogeochemical processes in an aquifer system.</title>
        <authorList>
            <person name="Anantharaman K."/>
            <person name="Brown C.T."/>
            <person name="Hug L.A."/>
            <person name="Sharon I."/>
            <person name="Castelle C.J."/>
            <person name="Probst A.J."/>
            <person name="Thomas B.C."/>
            <person name="Singh A."/>
            <person name="Wilkins M.J."/>
            <person name="Karaoz U."/>
            <person name="Brodie E.L."/>
            <person name="Williams K.H."/>
            <person name="Hubbard S.S."/>
            <person name="Banfield J.F."/>
        </authorList>
    </citation>
    <scope>NUCLEOTIDE SEQUENCE [LARGE SCALE GENOMIC DNA]</scope>
</reference>
<organism evidence="1 2">
    <name type="scientific">Candidatus Kaiserbacteria bacterium RIFOXYB1_FULL_46_14</name>
    <dbReference type="NCBI Taxonomy" id="1798531"/>
    <lineage>
        <taxon>Bacteria</taxon>
        <taxon>Candidatus Kaiseribacteriota</taxon>
    </lineage>
</organism>
<accession>A0A1F6FK01</accession>
<proteinExistence type="predicted"/>
<comment type="caution">
    <text evidence="1">The sequence shown here is derived from an EMBL/GenBank/DDBJ whole genome shotgun (WGS) entry which is preliminary data.</text>
</comment>
<gene>
    <name evidence="1" type="ORF">A2392_01920</name>
</gene>
<dbReference type="Proteomes" id="UP000177395">
    <property type="component" value="Unassembled WGS sequence"/>
</dbReference>
<sequence>MYDTADSLTSKGGEVVLKVLCIGESIEATREVLKLRDIGCSIIISPSSEVVSELLGVNEFKQFNDFKLIIVVDGVGDREVGMRDIQHIRQSRWQDGPIIFLSPEDRESFNFNFNEGRVEFIKTPISVRDMAEVIARIADE</sequence>
<dbReference type="EMBL" id="MFMS01000002">
    <property type="protein sequence ID" value="OGG86197.1"/>
    <property type="molecule type" value="Genomic_DNA"/>
</dbReference>
<dbReference type="AlphaFoldDB" id="A0A1F6FK01"/>
<evidence type="ECO:0000313" key="2">
    <source>
        <dbReference type="Proteomes" id="UP000177395"/>
    </source>
</evidence>
<protein>
    <recommendedName>
        <fullName evidence="3">Response regulatory domain-containing protein</fullName>
    </recommendedName>
</protein>
<name>A0A1F6FK01_9BACT</name>
<evidence type="ECO:0000313" key="1">
    <source>
        <dbReference type="EMBL" id="OGG86197.1"/>
    </source>
</evidence>
<dbReference type="STRING" id="1798531.A2392_01920"/>